<dbReference type="PANTHER" id="PTHR12992:SF11">
    <property type="entry name" value="MITOCHONDRIAL COENZYME A DIPHOSPHATASE NUDT8"/>
    <property type="match status" value="1"/>
</dbReference>
<evidence type="ECO:0000259" key="7">
    <source>
        <dbReference type="PROSITE" id="PS51462"/>
    </source>
</evidence>
<feature type="domain" description="Nudix hydrolase" evidence="7">
    <location>
        <begin position="37"/>
        <end position="169"/>
    </location>
</feature>
<dbReference type="GO" id="GO:0046872">
    <property type="term" value="F:metal ion binding"/>
    <property type="evidence" value="ECO:0007669"/>
    <property type="project" value="UniProtKB-KW"/>
</dbReference>
<reference evidence="8 9" key="1">
    <citation type="submission" date="2014-12" db="EMBL/GenBank/DDBJ databases">
        <title>Mercury Reductase activity and rhizosphere competence traits in the genome of root associated Photobacterium halotolerans MELD1.</title>
        <authorList>
            <person name="Mathew D.C."/>
            <person name="Huang C.-C."/>
        </authorList>
    </citation>
    <scope>NUCLEOTIDE SEQUENCE [LARGE SCALE GENOMIC DNA]</scope>
    <source>
        <strain evidence="8 9">MELD1</strain>
    </source>
</reference>
<comment type="caution">
    <text evidence="8">The sequence shown here is derived from an EMBL/GenBank/DDBJ whole genome shotgun (WGS) entry which is preliminary data.</text>
</comment>
<comment type="cofactor">
    <cofactor evidence="1">
        <name>Mn(2+)</name>
        <dbReference type="ChEBI" id="CHEBI:29035"/>
    </cofactor>
</comment>
<name>A0A0F5VEW2_9GAMM</name>
<proteinExistence type="predicted"/>
<dbReference type="PROSITE" id="PS51462">
    <property type="entry name" value="NUDIX"/>
    <property type="match status" value="1"/>
</dbReference>
<protein>
    <submittedName>
        <fullName evidence="8">DNA mismatch repair protein MutT</fullName>
    </submittedName>
</protein>
<dbReference type="Gene3D" id="3.90.79.10">
    <property type="entry name" value="Nucleoside Triphosphate Pyrophosphohydrolase"/>
    <property type="match status" value="1"/>
</dbReference>
<dbReference type="PANTHER" id="PTHR12992">
    <property type="entry name" value="NUDIX HYDROLASE"/>
    <property type="match status" value="1"/>
</dbReference>
<dbReference type="InterPro" id="IPR045121">
    <property type="entry name" value="CoAse"/>
</dbReference>
<accession>A0A0F5VEW2</accession>
<dbReference type="InterPro" id="IPR000086">
    <property type="entry name" value="NUDIX_hydrolase_dom"/>
</dbReference>
<dbReference type="EMBL" id="JWYV01000003">
    <property type="protein sequence ID" value="KKD00659.1"/>
    <property type="molecule type" value="Genomic_DNA"/>
</dbReference>
<evidence type="ECO:0000256" key="1">
    <source>
        <dbReference type="ARBA" id="ARBA00001936"/>
    </source>
</evidence>
<dbReference type="SUPFAM" id="SSF55811">
    <property type="entry name" value="Nudix"/>
    <property type="match status" value="1"/>
</dbReference>
<keyword evidence="9" id="KW-1185">Reference proteome</keyword>
<keyword evidence="6" id="KW-0464">Manganese</keyword>
<evidence type="ECO:0000256" key="2">
    <source>
        <dbReference type="ARBA" id="ARBA00001946"/>
    </source>
</evidence>
<dbReference type="Pfam" id="PF00293">
    <property type="entry name" value="NUDIX"/>
    <property type="match status" value="1"/>
</dbReference>
<evidence type="ECO:0000313" key="9">
    <source>
        <dbReference type="Proteomes" id="UP000033633"/>
    </source>
</evidence>
<dbReference type="InterPro" id="IPR015797">
    <property type="entry name" value="NUDIX_hydrolase-like_dom_sf"/>
</dbReference>
<dbReference type="PATRIC" id="fig|265726.11.peg.3100"/>
<dbReference type="NCBIfam" id="NF007980">
    <property type="entry name" value="PRK10707.1"/>
    <property type="match status" value="1"/>
</dbReference>
<evidence type="ECO:0000256" key="5">
    <source>
        <dbReference type="ARBA" id="ARBA00022842"/>
    </source>
</evidence>
<evidence type="ECO:0000256" key="4">
    <source>
        <dbReference type="ARBA" id="ARBA00022801"/>
    </source>
</evidence>
<organism evidence="8 9">
    <name type="scientific">Photobacterium halotolerans</name>
    <dbReference type="NCBI Taxonomy" id="265726"/>
    <lineage>
        <taxon>Bacteria</taxon>
        <taxon>Pseudomonadati</taxon>
        <taxon>Pseudomonadota</taxon>
        <taxon>Gammaproteobacteria</taxon>
        <taxon>Vibrionales</taxon>
        <taxon>Vibrionaceae</taxon>
        <taxon>Photobacterium</taxon>
    </lineage>
</organism>
<dbReference type="GO" id="GO:0010945">
    <property type="term" value="F:coenzyme A diphosphatase activity"/>
    <property type="evidence" value="ECO:0007669"/>
    <property type="project" value="InterPro"/>
</dbReference>
<dbReference type="STRING" id="265726.KY46_05995"/>
<dbReference type="RefSeq" id="WP_052729903.1">
    <property type="nucleotide sequence ID" value="NZ_JWYV01000003.1"/>
</dbReference>
<dbReference type="Proteomes" id="UP000033633">
    <property type="component" value="Unassembled WGS sequence"/>
</dbReference>
<gene>
    <name evidence="8" type="ORF">KY46_05995</name>
</gene>
<comment type="cofactor">
    <cofactor evidence="2">
        <name>Mg(2+)</name>
        <dbReference type="ChEBI" id="CHEBI:18420"/>
    </cofactor>
</comment>
<dbReference type="CDD" id="cd03426">
    <property type="entry name" value="NUDIX_CoAse_Nudt7"/>
    <property type="match status" value="1"/>
</dbReference>
<evidence type="ECO:0000256" key="3">
    <source>
        <dbReference type="ARBA" id="ARBA00022723"/>
    </source>
</evidence>
<evidence type="ECO:0000313" key="8">
    <source>
        <dbReference type="EMBL" id="KKD00659.1"/>
    </source>
</evidence>
<dbReference type="AlphaFoldDB" id="A0A0F5VEW2"/>
<sequence>MLVQHHMLSRFLLAQPGQYDRSHQRRIQQLLPNSSRLKPAAVMIPLVARPDGYHVILTRRANHLKHHPGQVAFPGGRFETEDGELMNTAIRETQEEIGILCDKKDILGQLPALPTLSGYMVTPFLSTVAASYQPVLDPNEVDSLFEVPVTFLLNPRNMRTQRFTFKGKEHTIYAIPYQEYSIWGATAQIVKALSHQIWVDNR</sequence>
<keyword evidence="4" id="KW-0378">Hydrolase</keyword>
<dbReference type="OrthoDB" id="9802805at2"/>
<keyword evidence="5" id="KW-0460">Magnesium</keyword>
<evidence type="ECO:0000256" key="6">
    <source>
        <dbReference type="ARBA" id="ARBA00023211"/>
    </source>
</evidence>
<keyword evidence="3" id="KW-0479">Metal-binding</keyword>